<proteinExistence type="inferred from homology"/>
<dbReference type="InterPro" id="IPR037066">
    <property type="entry name" value="Plug_dom_sf"/>
</dbReference>
<reference evidence="16" key="1">
    <citation type="submission" date="2011-03" db="EMBL/GenBank/DDBJ databases">
        <title>Draft genome sequence of Brevundimonas diminuta.</title>
        <authorList>
            <person name="Brown P.J.B."/>
            <person name="Buechlein A."/>
            <person name="Hemmerich C."/>
            <person name="Brun Y.V."/>
        </authorList>
    </citation>
    <scope>NUCLEOTIDE SEQUENCE [LARGE SCALE GENOMIC DNA]</scope>
    <source>
        <strain evidence="16">C19</strain>
    </source>
</reference>
<keyword evidence="5 12" id="KW-0732">Signal</keyword>
<keyword evidence="6" id="KW-0406">Ion transport</keyword>
<evidence type="ECO:0000256" key="5">
    <source>
        <dbReference type="ARBA" id="ARBA00022729"/>
    </source>
</evidence>
<protein>
    <submittedName>
        <fullName evidence="15">Vitamin B12 transporter btuB</fullName>
    </submittedName>
</protein>
<comment type="similarity">
    <text evidence="10 11">Belongs to the TonB-dependent receptor family.</text>
</comment>
<organism evidence="15 16">
    <name type="scientific">Asticcacaulis biprosthecium C19</name>
    <dbReference type="NCBI Taxonomy" id="715226"/>
    <lineage>
        <taxon>Bacteria</taxon>
        <taxon>Pseudomonadati</taxon>
        <taxon>Pseudomonadota</taxon>
        <taxon>Alphaproteobacteria</taxon>
        <taxon>Caulobacterales</taxon>
        <taxon>Caulobacteraceae</taxon>
        <taxon>Asticcacaulis</taxon>
    </lineage>
</organism>
<dbReference type="InterPro" id="IPR039426">
    <property type="entry name" value="TonB-dep_rcpt-like"/>
</dbReference>
<evidence type="ECO:0000256" key="1">
    <source>
        <dbReference type="ARBA" id="ARBA00004571"/>
    </source>
</evidence>
<dbReference type="SUPFAM" id="SSF56935">
    <property type="entry name" value="Porins"/>
    <property type="match status" value="1"/>
</dbReference>
<evidence type="ECO:0000256" key="12">
    <source>
        <dbReference type="SAM" id="SignalP"/>
    </source>
</evidence>
<feature type="chain" id="PRO_5003320937" evidence="12">
    <location>
        <begin position="22"/>
        <end position="617"/>
    </location>
</feature>
<dbReference type="HOGENOM" id="CLU_008287_18_5_5"/>
<dbReference type="InterPro" id="IPR000531">
    <property type="entry name" value="Beta-barrel_TonB"/>
</dbReference>
<dbReference type="STRING" id="715226.ABI_18400"/>
<evidence type="ECO:0000256" key="3">
    <source>
        <dbReference type="ARBA" id="ARBA00022452"/>
    </source>
</evidence>
<dbReference type="Pfam" id="PF07715">
    <property type="entry name" value="Plug"/>
    <property type="match status" value="1"/>
</dbReference>
<evidence type="ECO:0000256" key="6">
    <source>
        <dbReference type="ARBA" id="ARBA00023065"/>
    </source>
</evidence>
<dbReference type="Gene3D" id="2.40.170.20">
    <property type="entry name" value="TonB-dependent receptor, beta-barrel domain"/>
    <property type="match status" value="1"/>
</dbReference>
<dbReference type="Pfam" id="PF00593">
    <property type="entry name" value="TonB_dep_Rec_b-barrel"/>
    <property type="match status" value="1"/>
</dbReference>
<gene>
    <name evidence="15" type="ORF">ABI_18400</name>
</gene>
<dbReference type="GO" id="GO:0015344">
    <property type="term" value="F:siderophore uptake transmembrane transporter activity"/>
    <property type="evidence" value="ECO:0007669"/>
    <property type="project" value="TreeGrafter"/>
</dbReference>
<evidence type="ECO:0000259" key="13">
    <source>
        <dbReference type="Pfam" id="PF00593"/>
    </source>
</evidence>
<evidence type="ECO:0000313" key="16">
    <source>
        <dbReference type="Proteomes" id="UP000006512"/>
    </source>
</evidence>
<keyword evidence="2 10" id="KW-0813">Transport</keyword>
<dbReference type="Proteomes" id="UP000006512">
    <property type="component" value="Unassembled WGS sequence"/>
</dbReference>
<evidence type="ECO:0000256" key="7">
    <source>
        <dbReference type="ARBA" id="ARBA00023077"/>
    </source>
</evidence>
<dbReference type="GO" id="GO:0009279">
    <property type="term" value="C:cell outer membrane"/>
    <property type="evidence" value="ECO:0007669"/>
    <property type="project" value="UniProtKB-SubCell"/>
</dbReference>
<feature type="signal peptide" evidence="12">
    <location>
        <begin position="1"/>
        <end position="21"/>
    </location>
</feature>
<dbReference type="EMBL" id="GL883077">
    <property type="protein sequence ID" value="EGF93400.1"/>
    <property type="molecule type" value="Genomic_DNA"/>
</dbReference>
<keyword evidence="4 10" id="KW-0812">Transmembrane</keyword>
<evidence type="ECO:0000256" key="11">
    <source>
        <dbReference type="RuleBase" id="RU003357"/>
    </source>
</evidence>
<dbReference type="PANTHER" id="PTHR30069">
    <property type="entry name" value="TONB-DEPENDENT OUTER MEMBRANE RECEPTOR"/>
    <property type="match status" value="1"/>
</dbReference>
<keyword evidence="9 10" id="KW-0998">Cell outer membrane</keyword>
<evidence type="ECO:0000256" key="10">
    <source>
        <dbReference type="PROSITE-ProRule" id="PRU01360"/>
    </source>
</evidence>
<name>F4QL25_9CAUL</name>
<dbReference type="eggNOG" id="COG4206">
    <property type="taxonomic scope" value="Bacteria"/>
</dbReference>
<comment type="subcellular location">
    <subcellularLocation>
        <location evidence="1 10">Cell outer membrane</location>
        <topology evidence="1 10">Multi-pass membrane protein</topology>
    </subcellularLocation>
</comment>
<dbReference type="OrthoDB" id="9796221at2"/>
<evidence type="ECO:0000259" key="14">
    <source>
        <dbReference type="Pfam" id="PF07715"/>
    </source>
</evidence>
<dbReference type="RefSeq" id="WP_006272597.1">
    <property type="nucleotide sequence ID" value="NZ_GL883077.1"/>
</dbReference>
<dbReference type="GO" id="GO:0044718">
    <property type="term" value="P:siderophore transmembrane transport"/>
    <property type="evidence" value="ECO:0007669"/>
    <property type="project" value="TreeGrafter"/>
</dbReference>
<keyword evidence="16" id="KW-1185">Reference proteome</keyword>
<dbReference type="InterPro" id="IPR036942">
    <property type="entry name" value="Beta-barrel_TonB_sf"/>
</dbReference>
<evidence type="ECO:0000256" key="8">
    <source>
        <dbReference type="ARBA" id="ARBA00023136"/>
    </source>
</evidence>
<dbReference type="InterPro" id="IPR012910">
    <property type="entry name" value="Plug_dom"/>
</dbReference>
<evidence type="ECO:0000256" key="4">
    <source>
        <dbReference type="ARBA" id="ARBA00022692"/>
    </source>
</evidence>
<dbReference type="CDD" id="cd01347">
    <property type="entry name" value="ligand_gated_channel"/>
    <property type="match status" value="1"/>
</dbReference>
<evidence type="ECO:0000313" key="15">
    <source>
        <dbReference type="EMBL" id="EGF93400.1"/>
    </source>
</evidence>
<feature type="domain" description="TonB-dependent receptor plug" evidence="14">
    <location>
        <begin position="37"/>
        <end position="145"/>
    </location>
</feature>
<feature type="domain" description="TonB-dependent receptor-like beta-barrel" evidence="13">
    <location>
        <begin position="189"/>
        <end position="589"/>
    </location>
</feature>
<dbReference type="PROSITE" id="PS52016">
    <property type="entry name" value="TONB_DEPENDENT_REC_3"/>
    <property type="match status" value="1"/>
</dbReference>
<evidence type="ECO:0000256" key="2">
    <source>
        <dbReference type="ARBA" id="ARBA00022448"/>
    </source>
</evidence>
<dbReference type="PANTHER" id="PTHR30069:SF53">
    <property type="entry name" value="COLICIN I RECEPTOR-RELATED"/>
    <property type="match status" value="1"/>
</dbReference>
<sequence>MIKRTLLLSTALAALASATHAVTTEVIITVTRQPLPVSKVGQAVAVLDDKDIETYQSVYLADLMTHTPSLTLTRNGGPGSAASASIRGAGADHTLYLLDGIRLNDPSQVGGGTNLGLVATDDAARIEVLRGPLSTLWGSGALGGVISITSRESQAPLEATVAVEGYDDYGSVRAAVGGKTGRLTWRLFGNAVTDDGISTFAGGSEADAFTQTNLAAKGSLAVTDNVTVRAFSTYSRSRNDYDGYPAPLYAFADTDEFGRTATRLSAVALEHRFAKGEQVLSLSESQANRHDYFNDGSQFIARGGIQSADYHLLYRLSDATRLLGGVAYERDTMRIASPASWDPNPTPLSVSVTTSSVYGQITQNVGPATIAVSARHDDSSSFGALDIVQASVAAPVGPFRLHASAGTGIKAPSLYQLYSDYGHAGLVPENGVTIDAGADYITANGRIGITVFTRTVRDLIAFQYDNCTPTQVYGCYGSIDRSRASGVELTGAYGIGAWTIRGDYSFLNTRNESANLPGKALAHAPEQSGGVDIDYRATERLSLGVGLRHVGDSFDNAANTRLLKAYDLVDLRASYTVNDRLRLYGRIENAGDSRYETASFYGQPGRRVWLGVNARVF</sequence>
<evidence type="ECO:0000256" key="9">
    <source>
        <dbReference type="ARBA" id="ARBA00023237"/>
    </source>
</evidence>
<keyword evidence="7 11" id="KW-0798">TonB box</keyword>
<keyword evidence="3 10" id="KW-1134">Transmembrane beta strand</keyword>
<accession>F4QL25</accession>
<dbReference type="Gene3D" id="2.170.130.10">
    <property type="entry name" value="TonB-dependent receptor, plug domain"/>
    <property type="match status" value="1"/>
</dbReference>
<keyword evidence="8 10" id="KW-0472">Membrane</keyword>
<dbReference type="AlphaFoldDB" id="F4QL25"/>